<proteinExistence type="inferred from homology"/>
<evidence type="ECO:0000256" key="3">
    <source>
        <dbReference type="ARBA" id="ARBA00019012"/>
    </source>
</evidence>
<dbReference type="PANTHER" id="PTHR11735">
    <property type="entry name" value="TRNA N6-ADENOSINE THREONYLCARBAMOYLTRANSFERASE"/>
    <property type="match status" value="1"/>
</dbReference>
<dbReference type="EMBL" id="LT594522">
    <property type="protein sequence ID" value="SBT81904.1"/>
    <property type="molecule type" value="Genomic_DNA"/>
</dbReference>
<dbReference type="NCBIfam" id="TIGR03725">
    <property type="entry name" value="T6A_YeaZ"/>
    <property type="match status" value="1"/>
</dbReference>
<dbReference type="GO" id="GO:0005829">
    <property type="term" value="C:cytosol"/>
    <property type="evidence" value="ECO:0007669"/>
    <property type="project" value="TreeGrafter"/>
</dbReference>
<dbReference type="AlphaFoldDB" id="A0A1C3L3R4"/>
<sequence>MPTRILAIDTATEACSAAIMLDNDILLKKFTIAPKEHTQLILPMVDSLLSEAGITLSNLDALAFSCGPGNFTGVRISIGIAQGLALGADLPLIGISTLAILAEGAWRNTGANQVLTAINAHMQKVYWAPYQRQGPGIWIGEEHEVIVETRALDTIIADFIGCWAIAGTGWQNNSAFVNYEHLQLINGKILLPNAQDILPLALHKYYHGNMKPIGLVKQNYLHNEVLWKNFQKNRKVK</sequence>
<dbReference type="OrthoDB" id="9809995at2"/>
<evidence type="ECO:0000259" key="7">
    <source>
        <dbReference type="Pfam" id="PF00814"/>
    </source>
</evidence>
<dbReference type="KEGG" id="senm:TRABTM_A_00200"/>
<evidence type="ECO:0000256" key="4">
    <source>
        <dbReference type="ARBA" id="ARBA00022490"/>
    </source>
</evidence>
<dbReference type="Gene3D" id="3.30.420.40">
    <property type="match status" value="2"/>
</dbReference>
<dbReference type="InterPro" id="IPR022496">
    <property type="entry name" value="T6A_TsaB"/>
</dbReference>
<protein>
    <recommendedName>
        <fullName evidence="3">tRNA threonylcarbamoyladenosine biosynthesis protein TsaB</fullName>
    </recommendedName>
    <alternativeName>
        <fullName evidence="6">t(6)A37 threonylcarbamoyladenosine biosynthesis protein TsaB</fullName>
    </alternativeName>
</protein>
<name>A0A1C3L3R4_9ENTR</name>
<evidence type="ECO:0000313" key="9">
    <source>
        <dbReference type="Proteomes" id="UP000092809"/>
    </source>
</evidence>
<dbReference type="SUPFAM" id="SSF53067">
    <property type="entry name" value="Actin-like ATPase domain"/>
    <property type="match status" value="2"/>
</dbReference>
<organism evidence="8 9">
    <name type="scientific">secondary endosymbiont of Trabutina mannipara</name>
    <dbReference type="NCBI Taxonomy" id="1835721"/>
    <lineage>
        <taxon>Bacteria</taxon>
        <taxon>Pseudomonadati</taxon>
        <taxon>Pseudomonadota</taxon>
        <taxon>Gammaproteobacteria</taxon>
        <taxon>Enterobacterales</taxon>
        <taxon>Enterobacteriaceae</taxon>
    </lineage>
</organism>
<dbReference type="Proteomes" id="UP000092809">
    <property type="component" value="Chromosome I"/>
</dbReference>
<dbReference type="STRING" id="1835721.TRABTM_A_00200"/>
<evidence type="ECO:0000256" key="1">
    <source>
        <dbReference type="ARBA" id="ARBA00004496"/>
    </source>
</evidence>
<comment type="similarity">
    <text evidence="2">Belongs to the KAE1 / TsaD family. TsaB subfamily.</text>
</comment>
<dbReference type="PANTHER" id="PTHR11735:SF11">
    <property type="entry name" value="TRNA THREONYLCARBAMOYLADENOSINE BIOSYNTHESIS PROTEIN TSAB"/>
    <property type="match status" value="1"/>
</dbReference>
<dbReference type="CDD" id="cd24032">
    <property type="entry name" value="ASKHA_NBD_TsaB"/>
    <property type="match status" value="1"/>
</dbReference>
<reference evidence="9" key="1">
    <citation type="submission" date="2016-06" db="EMBL/GenBank/DDBJ databases">
        <authorList>
            <person name="Szabo Gitta"/>
        </authorList>
    </citation>
    <scope>NUCLEOTIDE SEQUENCE [LARGE SCALE GENOMIC DNA]</scope>
</reference>
<dbReference type="InterPro" id="IPR043129">
    <property type="entry name" value="ATPase_NBD"/>
</dbReference>
<evidence type="ECO:0000313" key="8">
    <source>
        <dbReference type="EMBL" id="SBT81904.1"/>
    </source>
</evidence>
<keyword evidence="4" id="KW-0963">Cytoplasm</keyword>
<evidence type="ECO:0000256" key="6">
    <source>
        <dbReference type="ARBA" id="ARBA00032446"/>
    </source>
</evidence>
<keyword evidence="9" id="KW-1185">Reference proteome</keyword>
<feature type="domain" description="Gcp-like" evidence="7">
    <location>
        <begin position="32"/>
        <end position="137"/>
    </location>
</feature>
<dbReference type="Pfam" id="PF00814">
    <property type="entry name" value="TsaD"/>
    <property type="match status" value="1"/>
</dbReference>
<dbReference type="RefSeq" id="WP_083172237.1">
    <property type="nucleotide sequence ID" value="NZ_LT594522.1"/>
</dbReference>
<dbReference type="InterPro" id="IPR000905">
    <property type="entry name" value="Gcp-like_dom"/>
</dbReference>
<evidence type="ECO:0000256" key="2">
    <source>
        <dbReference type="ARBA" id="ARBA00010493"/>
    </source>
</evidence>
<dbReference type="PATRIC" id="fig|1835721.3.peg.19"/>
<gene>
    <name evidence="8" type="primary">tsaB</name>
    <name evidence="8" type="ORF">TRABTM_A_00200</name>
</gene>
<dbReference type="GO" id="GO:0002949">
    <property type="term" value="P:tRNA threonylcarbamoyladenosine modification"/>
    <property type="evidence" value="ECO:0007669"/>
    <property type="project" value="InterPro"/>
</dbReference>
<keyword evidence="5" id="KW-0819">tRNA processing</keyword>
<dbReference type="FunFam" id="3.30.420.40:FF:000097">
    <property type="entry name" value="tRNA threonylcarbamoyladenosine biosynthesis protein TsaB"/>
    <property type="match status" value="1"/>
</dbReference>
<comment type="subcellular location">
    <subcellularLocation>
        <location evidence="1">Cytoplasm</location>
    </subcellularLocation>
</comment>
<accession>A0A1C3L3R4</accession>
<evidence type="ECO:0000256" key="5">
    <source>
        <dbReference type="ARBA" id="ARBA00022694"/>
    </source>
</evidence>